<sequence length="98" mass="11036">MFTLSRDSLDKPLLGLWCGAELPTGSKLTLDIRTLHVGALGGGEAGFLGHMSNLLFNGMQLFDLVRDGQLDNFQVGRRLHTERWQCPLRATFFLWLVF</sequence>
<dbReference type="EMBL" id="CP092878">
    <property type="protein sequence ID" value="UYV78401.1"/>
    <property type="molecule type" value="Genomic_DNA"/>
</dbReference>
<protein>
    <submittedName>
        <fullName evidence="1">NRXN2</fullName>
    </submittedName>
</protein>
<gene>
    <name evidence="1" type="ORF">LAZ67_16001186</name>
</gene>
<accession>A0ABY6LB74</accession>
<evidence type="ECO:0000313" key="2">
    <source>
        <dbReference type="Proteomes" id="UP001235939"/>
    </source>
</evidence>
<organism evidence="1 2">
    <name type="scientific">Cordylochernes scorpioides</name>
    <dbReference type="NCBI Taxonomy" id="51811"/>
    <lineage>
        <taxon>Eukaryota</taxon>
        <taxon>Metazoa</taxon>
        <taxon>Ecdysozoa</taxon>
        <taxon>Arthropoda</taxon>
        <taxon>Chelicerata</taxon>
        <taxon>Arachnida</taxon>
        <taxon>Pseudoscorpiones</taxon>
        <taxon>Cheliferoidea</taxon>
        <taxon>Chernetidae</taxon>
        <taxon>Cordylochernes</taxon>
    </lineage>
</organism>
<name>A0ABY6LB74_9ARAC</name>
<proteinExistence type="predicted"/>
<reference evidence="1 2" key="1">
    <citation type="submission" date="2022-01" db="EMBL/GenBank/DDBJ databases">
        <title>A chromosomal length assembly of Cordylochernes scorpioides.</title>
        <authorList>
            <person name="Zeh D."/>
            <person name="Zeh J."/>
        </authorList>
    </citation>
    <scope>NUCLEOTIDE SEQUENCE [LARGE SCALE GENOMIC DNA]</scope>
    <source>
        <strain evidence="1">IN4F17</strain>
        <tissue evidence="1">Whole Body</tissue>
    </source>
</reference>
<dbReference type="Proteomes" id="UP001235939">
    <property type="component" value="Chromosome 16"/>
</dbReference>
<evidence type="ECO:0000313" key="1">
    <source>
        <dbReference type="EMBL" id="UYV78401.1"/>
    </source>
</evidence>
<keyword evidence="2" id="KW-1185">Reference proteome</keyword>